<gene>
    <name evidence="13" type="ORF">PCC6912_62390</name>
</gene>
<dbReference type="RefSeq" id="WP_016877263.1">
    <property type="nucleotide sequence ID" value="NZ_AJLN01000055.1"/>
</dbReference>
<dbReference type="SUPFAM" id="SSF52777">
    <property type="entry name" value="CoA-dependent acyltransferases"/>
    <property type="match status" value="2"/>
</dbReference>
<evidence type="ECO:0000256" key="2">
    <source>
        <dbReference type="ARBA" id="ARBA00000625"/>
    </source>
</evidence>
<evidence type="ECO:0000256" key="9">
    <source>
        <dbReference type="ARBA" id="ARBA00030465"/>
    </source>
</evidence>
<evidence type="ECO:0000256" key="5">
    <source>
        <dbReference type="ARBA" id="ARBA00012866"/>
    </source>
</evidence>
<dbReference type="Proteomes" id="UP000268857">
    <property type="component" value="Unassembled WGS sequence"/>
</dbReference>
<evidence type="ECO:0000256" key="11">
    <source>
        <dbReference type="ARBA" id="ARBA00033407"/>
    </source>
</evidence>
<evidence type="ECO:0000256" key="7">
    <source>
        <dbReference type="ARBA" id="ARBA00022679"/>
    </source>
</evidence>
<proteinExistence type="inferred from homology"/>
<organism evidence="13 14">
    <name type="scientific">Chlorogloeopsis fritschii PCC 6912</name>
    <dbReference type="NCBI Taxonomy" id="211165"/>
    <lineage>
        <taxon>Bacteria</taxon>
        <taxon>Bacillati</taxon>
        <taxon>Cyanobacteriota</taxon>
        <taxon>Cyanophyceae</taxon>
        <taxon>Nostocales</taxon>
        <taxon>Chlorogloeopsidaceae</taxon>
        <taxon>Chlorogloeopsis</taxon>
    </lineage>
</organism>
<sequence>MQRELGISERVVWLLSEAGSNNFVIIAKISGFLSEPILRQALILMQKKHPLLDVHIELVGETPQFVSAGTPEIPLRILELNSADDWIQQANIEMNLPFCWQQEPLVRLVWLKAQQEQIILVTFHHAIGDAKAGTYFVRDLLSIASELIIDGTAKSHLPLPERPPSDELIPANFQGIKGAFNVIEGGLRQGLMLTKQPKKIPPEKDVPVAEVRTYIIHKTLPPEITQLMKKSCQGENTSVHGLICALMLKAVANRISATEKELIALGCFSTINIRNLLTPQIGDEIGLYVSGISTFHQVGNNTPVWDIAREVKNNLARLLEKGEAFATLMLQKNLLRKKITPLQLAQQANQFFLSATCVTNLGQLDIPQKYGTLELEALHFCVAGNAFPGGGIGVAATTFNGQATFNFMFGVPLMSPNTAEAIVNDVLETLNQAIGVS</sequence>
<dbReference type="GO" id="GO:0016746">
    <property type="term" value="F:acyltransferase activity"/>
    <property type="evidence" value="ECO:0007669"/>
    <property type="project" value="UniProtKB-KW"/>
</dbReference>
<name>A0A433MWV7_CHLFR</name>
<dbReference type="STRING" id="211165.GCA_000317285_01645"/>
<reference evidence="13 14" key="1">
    <citation type="journal article" date="2019" name="Genome Biol. Evol.">
        <title>Day and night: Metabolic profiles and evolutionary relationships of six axenic non-marine cyanobacteria.</title>
        <authorList>
            <person name="Will S.E."/>
            <person name="Henke P."/>
            <person name="Boedeker C."/>
            <person name="Huang S."/>
            <person name="Brinkmann H."/>
            <person name="Rohde M."/>
            <person name="Jarek M."/>
            <person name="Friedl T."/>
            <person name="Seufert S."/>
            <person name="Schumacher M."/>
            <person name="Overmann J."/>
            <person name="Neumann-Schaal M."/>
            <person name="Petersen J."/>
        </authorList>
    </citation>
    <scope>NUCLEOTIDE SEQUENCE [LARGE SCALE GENOMIC DNA]</scope>
    <source>
        <strain evidence="13 14">PCC 6912</strain>
    </source>
</reference>
<evidence type="ECO:0000256" key="8">
    <source>
        <dbReference type="ARBA" id="ARBA00023315"/>
    </source>
</evidence>
<comment type="caution">
    <text evidence="13">The sequence shown here is derived from an EMBL/GenBank/DDBJ whole genome shotgun (WGS) entry which is preliminary data.</text>
</comment>
<evidence type="ECO:0000313" key="14">
    <source>
        <dbReference type="Proteomes" id="UP000268857"/>
    </source>
</evidence>
<dbReference type="PANTHER" id="PTHR28037">
    <property type="entry name" value="ALCOHOL O-ACETYLTRANSFERASE 1-RELATED"/>
    <property type="match status" value="1"/>
</dbReference>
<evidence type="ECO:0000259" key="12">
    <source>
        <dbReference type="Pfam" id="PF16911"/>
    </source>
</evidence>
<evidence type="ECO:0000256" key="10">
    <source>
        <dbReference type="ARBA" id="ARBA00032317"/>
    </source>
</evidence>
<dbReference type="EMBL" id="RSCJ01000047">
    <property type="protein sequence ID" value="RUR72501.1"/>
    <property type="molecule type" value="Genomic_DNA"/>
</dbReference>
<evidence type="ECO:0000256" key="6">
    <source>
        <dbReference type="ARBA" id="ARBA00013449"/>
    </source>
</evidence>
<dbReference type="Pfam" id="PF16911">
    <property type="entry name" value="PapA_C"/>
    <property type="match status" value="1"/>
</dbReference>
<comment type="similarity">
    <text evidence="4">Belongs to the acyltransferase PapA5 family.</text>
</comment>
<evidence type="ECO:0000313" key="13">
    <source>
        <dbReference type="EMBL" id="RUR72501.1"/>
    </source>
</evidence>
<keyword evidence="7" id="KW-0808">Transferase</keyword>
<dbReference type="InterPro" id="IPR031641">
    <property type="entry name" value="PapA_C"/>
</dbReference>
<feature type="domain" description="Phthiocerol/phthiodiolone dimycocerosyl transferase C-terminal" evidence="12">
    <location>
        <begin position="233"/>
        <end position="382"/>
    </location>
</feature>
<protein>
    <recommendedName>
        <fullName evidence="6">Phthiocerol/phthiodiolone dimycocerosyl transferase</fullName>
        <ecNumber evidence="5">2.3.1.282</ecNumber>
    </recommendedName>
    <alternativeName>
        <fullName evidence="11">Acyltransferase PapA5</fullName>
    </alternativeName>
    <alternativeName>
        <fullName evidence="9">Phthiocerol/phthiodiolone O-acyltransferase</fullName>
    </alternativeName>
    <alternativeName>
        <fullName evidence="10">Polyketide synthase-associated protein A5</fullName>
    </alternativeName>
</protein>
<keyword evidence="14" id="KW-1185">Reference proteome</keyword>
<evidence type="ECO:0000256" key="3">
    <source>
        <dbReference type="ARBA" id="ARBA00001907"/>
    </source>
</evidence>
<dbReference type="AlphaFoldDB" id="A0A433MWV7"/>
<accession>A0A433MWV7</accession>
<dbReference type="PANTHER" id="PTHR28037:SF1">
    <property type="entry name" value="ALCOHOL O-ACETYLTRANSFERASE 1-RELATED"/>
    <property type="match status" value="1"/>
</dbReference>
<comment type="catalytic activity">
    <reaction evidence="1">
        <text>2 a mycocerosyl-[mycocerosic acid synthase] + a phthiocerol = a dimycocerosyl phthiocerol + 2 holo-[mycocerosic acid synthase].</text>
        <dbReference type="EC" id="2.3.1.282"/>
    </reaction>
</comment>
<keyword evidence="8" id="KW-0012">Acyltransferase</keyword>
<comment type="catalytic activity">
    <reaction evidence="3">
        <text>2 a mycocerosyl-[mycocerosic acid synthase] + a phthiodiolone = a dimycocerosyl phthiodiolone + 2 holo-[mycocerosic acid synthase].</text>
        <dbReference type="EC" id="2.3.1.282"/>
    </reaction>
</comment>
<dbReference type="InterPro" id="IPR052058">
    <property type="entry name" value="Alcohol_O-acetyltransferase"/>
</dbReference>
<dbReference type="Gene3D" id="3.30.559.10">
    <property type="entry name" value="Chloramphenicol acetyltransferase-like domain"/>
    <property type="match status" value="1"/>
</dbReference>
<dbReference type="OrthoDB" id="863140at2"/>
<comment type="catalytic activity">
    <reaction evidence="2">
        <text>2 a mycocerosyl-[mycocerosic acid synthase] + a phenolphthiocerol = a dimycocerosyl phenolphthiocerol + 2 holo-[mycocerosic acid synthase].</text>
        <dbReference type="EC" id="2.3.1.282"/>
    </reaction>
</comment>
<evidence type="ECO:0000256" key="1">
    <source>
        <dbReference type="ARBA" id="ARBA00000026"/>
    </source>
</evidence>
<evidence type="ECO:0000256" key="4">
    <source>
        <dbReference type="ARBA" id="ARBA00006558"/>
    </source>
</evidence>
<dbReference type="InterPro" id="IPR023213">
    <property type="entry name" value="CAT-like_dom_sf"/>
</dbReference>
<dbReference type="EC" id="2.3.1.282" evidence="5"/>
<dbReference type="Gene3D" id="3.30.559.30">
    <property type="entry name" value="Nonribosomal peptide synthetase, condensation domain"/>
    <property type="match status" value="1"/>
</dbReference>